<evidence type="ECO:0000259" key="2">
    <source>
        <dbReference type="Pfam" id="PF14340"/>
    </source>
</evidence>
<reference evidence="3 4" key="1">
    <citation type="submission" date="2021-04" db="EMBL/GenBank/DDBJ databases">
        <title>Genomics, taxonomy and metabolism of representatives of sulfur bacteria of the genus Thiothrix: Thiothrix fructosivorans QT, Thiothrix unzii A1T and three new species, Thiothrix subterranea sp. nov., Thiothrix litoralis sp. nov. and 'Candidatus Thiothrix anitrata' sp. nov.</title>
        <authorList>
            <person name="Ravin N.V."/>
            <person name="Smolyakov D."/>
            <person name="Rudenko T.S."/>
            <person name="Mardanov A.V."/>
            <person name="Beletsky A.V."/>
            <person name="Markov N.D."/>
            <person name="Fomenkov A.I."/>
            <person name="Roberts R.J."/>
            <person name="Karnachuk O.V."/>
            <person name="Novikov A."/>
            <person name="Grabovich M.Y."/>
        </authorList>
    </citation>
    <scope>NUCLEOTIDE SEQUENCE [LARGE SCALE GENOMIC DNA]</scope>
    <source>
        <strain evidence="3 4">AS</strain>
    </source>
</reference>
<feature type="transmembrane region" description="Helical" evidence="1">
    <location>
        <begin position="31"/>
        <end position="51"/>
    </location>
</feature>
<name>A0ABX7WSP5_9GAMM</name>
<evidence type="ECO:0000313" key="4">
    <source>
        <dbReference type="Proteomes" id="UP000672039"/>
    </source>
</evidence>
<evidence type="ECO:0000256" key="1">
    <source>
        <dbReference type="SAM" id="Phobius"/>
    </source>
</evidence>
<gene>
    <name evidence="3" type="ORF">J9253_15640</name>
</gene>
<accession>A0ABX7WSP5</accession>
<organism evidence="3 4">
    <name type="scientific">Thiothrix litoralis</name>
    <dbReference type="NCBI Taxonomy" id="2891210"/>
    <lineage>
        <taxon>Bacteria</taxon>
        <taxon>Pseudomonadati</taxon>
        <taxon>Pseudomonadota</taxon>
        <taxon>Gammaproteobacteria</taxon>
        <taxon>Thiotrichales</taxon>
        <taxon>Thiotrichaceae</taxon>
        <taxon>Thiothrix</taxon>
    </lineage>
</organism>
<proteinExistence type="predicted"/>
<dbReference type="Proteomes" id="UP000672039">
    <property type="component" value="Chromosome"/>
</dbReference>
<protein>
    <submittedName>
        <fullName evidence="3">DUF4395 domain-containing protein</fullName>
    </submittedName>
</protein>
<keyword evidence="1" id="KW-0472">Membrane</keyword>
<keyword evidence="1" id="KW-0812">Transmembrane</keyword>
<keyword evidence="1" id="KW-1133">Transmembrane helix</keyword>
<feature type="transmembrane region" description="Helical" evidence="1">
    <location>
        <begin position="139"/>
        <end position="163"/>
    </location>
</feature>
<feature type="transmembrane region" description="Helical" evidence="1">
    <location>
        <begin position="183"/>
        <end position="207"/>
    </location>
</feature>
<dbReference type="Pfam" id="PF14340">
    <property type="entry name" value="DUF4395"/>
    <property type="match status" value="1"/>
</dbReference>
<evidence type="ECO:0000313" key="3">
    <source>
        <dbReference type="EMBL" id="QTR45423.1"/>
    </source>
</evidence>
<dbReference type="EMBL" id="CP072801">
    <property type="protein sequence ID" value="QTR45423.1"/>
    <property type="molecule type" value="Genomic_DNA"/>
</dbReference>
<keyword evidence="4" id="KW-1185">Reference proteome</keyword>
<feature type="domain" description="DUF4395" evidence="2">
    <location>
        <begin position="24"/>
        <end position="214"/>
    </location>
</feature>
<dbReference type="RefSeq" id="WP_210221834.1">
    <property type="nucleotide sequence ID" value="NZ_CP072801.1"/>
</dbReference>
<dbReference type="InterPro" id="IPR025508">
    <property type="entry name" value="DUF4395"/>
</dbReference>
<sequence>MVNWFVSCCKNLWFRDLNEEKPYINDTAVRIRAGLLMAIPMYMALTLYVAIFGSRWVVTGDVITDTLETDFDGHIIYGVEAIKRTLDYSTQTWVLFYALFEMLAGMSVKTSRLSPTILLSSFLAKGSRPVWKPLTPKRFAWSIGASFIVVCLVFFNPEVLAGWVNSLAGHEVLPPTENYMPRWIPLVMVWVCFGFMWMETVLGFCAGCKVHALLVWMGVLEEECEACNNLDWGDAASKSQPHP</sequence>